<proteinExistence type="predicted"/>
<dbReference type="EMBL" id="LJCO01000008">
    <property type="protein sequence ID" value="KPV45709.1"/>
    <property type="molecule type" value="Genomic_DNA"/>
</dbReference>
<dbReference type="RefSeq" id="WP_054967509.1">
    <property type="nucleotide sequence ID" value="NZ_LJCO01000002.1"/>
</dbReference>
<dbReference type="PATRIC" id="fig|471514.4.peg.427"/>
<evidence type="ECO:0000259" key="1">
    <source>
        <dbReference type="PROSITE" id="PS50943"/>
    </source>
</evidence>
<comment type="caution">
    <text evidence="2">The sequence shown here is derived from an EMBL/GenBank/DDBJ whole genome shotgun (WGS) entry which is preliminary data.</text>
</comment>
<dbReference type="PROSITE" id="PS50943">
    <property type="entry name" value="HTH_CROC1"/>
    <property type="match status" value="1"/>
</dbReference>
<protein>
    <recommendedName>
        <fullName evidence="1">HTH cro/C1-type domain-containing protein</fullName>
    </recommendedName>
</protein>
<dbReference type="Pfam" id="PF01381">
    <property type="entry name" value="HTH_3"/>
    <property type="match status" value="1"/>
</dbReference>
<feature type="domain" description="HTH cro/C1-type" evidence="1">
    <location>
        <begin position="9"/>
        <end position="63"/>
    </location>
</feature>
<name>A0A0N8PPZ6_9BACL</name>
<accession>A0A0N8PPZ6</accession>
<evidence type="ECO:0000313" key="3">
    <source>
        <dbReference type="Proteomes" id="UP000050482"/>
    </source>
</evidence>
<dbReference type="SUPFAM" id="SSF47413">
    <property type="entry name" value="lambda repressor-like DNA-binding domains"/>
    <property type="match status" value="1"/>
</dbReference>
<dbReference type="SMART" id="SM00530">
    <property type="entry name" value="HTH_XRE"/>
    <property type="match status" value="1"/>
</dbReference>
<evidence type="ECO:0000313" key="2">
    <source>
        <dbReference type="EMBL" id="KPV45709.1"/>
    </source>
</evidence>
<dbReference type="InterPro" id="IPR001387">
    <property type="entry name" value="Cro/C1-type_HTH"/>
</dbReference>
<dbReference type="InterPro" id="IPR010982">
    <property type="entry name" value="Lambda_DNA-bd_dom_sf"/>
</dbReference>
<keyword evidence="3" id="KW-1185">Reference proteome</keyword>
<dbReference type="STRING" id="471514.AN477_02080"/>
<gene>
    <name evidence="2" type="ORF">AN477_02080</name>
</gene>
<dbReference type="Gene3D" id="1.10.260.40">
    <property type="entry name" value="lambda repressor-like DNA-binding domains"/>
    <property type="match status" value="1"/>
</dbReference>
<organism evidence="2 3">
    <name type="scientific">Alicyclobacillus ferrooxydans</name>
    <dbReference type="NCBI Taxonomy" id="471514"/>
    <lineage>
        <taxon>Bacteria</taxon>
        <taxon>Bacillati</taxon>
        <taxon>Bacillota</taxon>
        <taxon>Bacilli</taxon>
        <taxon>Bacillales</taxon>
        <taxon>Alicyclobacillaceae</taxon>
        <taxon>Alicyclobacillus</taxon>
    </lineage>
</organism>
<dbReference type="Proteomes" id="UP000050482">
    <property type="component" value="Unassembled WGS sequence"/>
</dbReference>
<reference evidence="2 3" key="1">
    <citation type="submission" date="2015-09" db="EMBL/GenBank/DDBJ databases">
        <title>Draft genome sequence of Alicyclobacillus ferrooxydans DSM 22381.</title>
        <authorList>
            <person name="Hemp J."/>
        </authorList>
    </citation>
    <scope>NUCLEOTIDE SEQUENCE [LARGE SCALE GENOMIC DNA]</scope>
    <source>
        <strain evidence="2 3">TC-34</strain>
    </source>
</reference>
<dbReference type="GO" id="GO:0003677">
    <property type="term" value="F:DNA binding"/>
    <property type="evidence" value="ECO:0007669"/>
    <property type="project" value="InterPro"/>
</dbReference>
<dbReference type="CDD" id="cd00093">
    <property type="entry name" value="HTH_XRE"/>
    <property type="match status" value="1"/>
</dbReference>
<dbReference type="AlphaFoldDB" id="A0A0N8PPZ6"/>
<sequence>MDRQPRTWLIRLRHQRRMSQQQIAMRARISRNYLSEIECGVKNPSVDVSKRIAQVVGCEWMQFF</sequence>